<evidence type="ECO:0000313" key="2">
    <source>
        <dbReference type="EMBL" id="MBB5722960.1"/>
    </source>
</evidence>
<dbReference type="Pfam" id="PF11720">
    <property type="entry name" value="Inhibitor_I78"/>
    <property type="match status" value="1"/>
</dbReference>
<name>A0A7W9BM35_9RHOB</name>
<feature type="chain" id="PRO_5030702600" description="Peptidase inhibitor I78 family protein" evidence="1">
    <location>
        <begin position="20"/>
        <end position="91"/>
    </location>
</feature>
<dbReference type="EMBL" id="JACIJM010000007">
    <property type="protein sequence ID" value="MBB5722960.1"/>
    <property type="molecule type" value="Genomic_DNA"/>
</dbReference>
<dbReference type="Gene3D" id="3.30.10.10">
    <property type="entry name" value="Trypsin Inhibitor V, subunit A"/>
    <property type="match status" value="1"/>
</dbReference>
<dbReference type="Proteomes" id="UP000535415">
    <property type="component" value="Unassembled WGS sequence"/>
</dbReference>
<gene>
    <name evidence="2" type="ORF">FHS72_002596</name>
</gene>
<feature type="signal peptide" evidence="1">
    <location>
        <begin position="1"/>
        <end position="19"/>
    </location>
</feature>
<dbReference type="PROSITE" id="PS51257">
    <property type="entry name" value="PROKAR_LIPOPROTEIN"/>
    <property type="match status" value="1"/>
</dbReference>
<evidence type="ECO:0000256" key="1">
    <source>
        <dbReference type="SAM" id="SignalP"/>
    </source>
</evidence>
<dbReference type="InterPro" id="IPR021719">
    <property type="entry name" value="Prot_inh_I78"/>
</dbReference>
<dbReference type="RefSeq" id="WP_183529720.1">
    <property type="nucleotide sequence ID" value="NZ_JACIJM010000007.1"/>
</dbReference>
<comment type="caution">
    <text evidence="2">The sequence shown here is derived from an EMBL/GenBank/DDBJ whole genome shotgun (WGS) entry which is preliminary data.</text>
</comment>
<keyword evidence="3" id="KW-1185">Reference proteome</keyword>
<evidence type="ECO:0000313" key="3">
    <source>
        <dbReference type="Proteomes" id="UP000535415"/>
    </source>
</evidence>
<organism evidence="2 3">
    <name type="scientific">Yoonia ponticola</name>
    <dbReference type="NCBI Taxonomy" id="1524255"/>
    <lineage>
        <taxon>Bacteria</taxon>
        <taxon>Pseudomonadati</taxon>
        <taxon>Pseudomonadota</taxon>
        <taxon>Alphaproteobacteria</taxon>
        <taxon>Rhodobacterales</taxon>
        <taxon>Paracoccaceae</taxon>
        <taxon>Yoonia</taxon>
    </lineage>
</organism>
<proteinExistence type="predicted"/>
<protein>
    <recommendedName>
        <fullName evidence="4">Peptidase inhibitor I78 family protein</fullName>
    </recommendedName>
</protein>
<dbReference type="AlphaFoldDB" id="A0A7W9BM35"/>
<evidence type="ECO:0008006" key="4">
    <source>
        <dbReference type="Google" id="ProtNLM"/>
    </source>
</evidence>
<sequence length="91" mass="9365">MKNTIIPGLCLMTTLLAGCADVVSDPVDETDPCGAQRHTALLGANIAAVTLPADLNDRVIGPNDAVTMDFVADRLNIETNADGLIIGLSCG</sequence>
<reference evidence="2 3" key="1">
    <citation type="submission" date="2020-08" db="EMBL/GenBank/DDBJ databases">
        <title>Genomic Encyclopedia of Type Strains, Phase IV (KMG-IV): sequencing the most valuable type-strain genomes for metagenomic binning, comparative biology and taxonomic classification.</title>
        <authorList>
            <person name="Goeker M."/>
        </authorList>
    </citation>
    <scope>NUCLEOTIDE SEQUENCE [LARGE SCALE GENOMIC DNA]</scope>
    <source>
        <strain evidence="2 3">DSM 101064</strain>
    </source>
</reference>
<keyword evidence="1" id="KW-0732">Signal</keyword>
<accession>A0A7W9BM35</accession>